<dbReference type="SUPFAM" id="SSF54373">
    <property type="entry name" value="FAD-linked reductases, C-terminal domain"/>
    <property type="match status" value="1"/>
</dbReference>
<evidence type="ECO:0000313" key="2">
    <source>
        <dbReference type="EMBL" id="KAJ7385448.1"/>
    </source>
</evidence>
<dbReference type="Gene3D" id="3.50.50.60">
    <property type="entry name" value="FAD/NAD(P)-binding domain"/>
    <property type="match status" value="2"/>
</dbReference>
<dbReference type="SUPFAM" id="SSF51905">
    <property type="entry name" value="FAD/NAD(P)-binding domain"/>
    <property type="match status" value="1"/>
</dbReference>
<dbReference type="PANTHER" id="PTHR13847:SF187">
    <property type="entry name" value="DIMETHYLGLYCINE DEHYDROGENASE, MITOCHONDRIAL"/>
    <property type="match status" value="1"/>
</dbReference>
<proteinExistence type="predicted"/>
<dbReference type="InterPro" id="IPR036188">
    <property type="entry name" value="FAD/NAD-bd_sf"/>
</dbReference>
<dbReference type="InterPro" id="IPR006076">
    <property type="entry name" value="FAD-dep_OxRdtase"/>
</dbReference>
<evidence type="ECO:0000313" key="3">
    <source>
        <dbReference type="Proteomes" id="UP001163046"/>
    </source>
</evidence>
<accession>A0A9W9ZR89</accession>
<dbReference type="Gene3D" id="3.30.9.10">
    <property type="entry name" value="D-Amino Acid Oxidase, subunit A, domain 2"/>
    <property type="match status" value="1"/>
</dbReference>
<feature type="domain" description="FAD dependent oxidoreductase" evidence="1">
    <location>
        <begin position="23"/>
        <end position="291"/>
    </location>
</feature>
<protein>
    <recommendedName>
        <fullName evidence="1">FAD dependent oxidoreductase domain-containing protein</fullName>
    </recommendedName>
</protein>
<name>A0A9W9ZR89_9CNID</name>
<keyword evidence="3" id="KW-1185">Reference proteome</keyword>
<dbReference type="PANTHER" id="PTHR13847">
    <property type="entry name" value="SARCOSINE DEHYDROGENASE-RELATED"/>
    <property type="match status" value="1"/>
</dbReference>
<dbReference type="Pfam" id="PF01266">
    <property type="entry name" value="DAO"/>
    <property type="match status" value="1"/>
</dbReference>
<dbReference type="Proteomes" id="UP001163046">
    <property type="component" value="Unassembled WGS sequence"/>
</dbReference>
<gene>
    <name evidence="2" type="ORF">OS493_016532</name>
</gene>
<dbReference type="GO" id="GO:0005759">
    <property type="term" value="C:mitochondrial matrix"/>
    <property type="evidence" value="ECO:0007669"/>
    <property type="project" value="TreeGrafter"/>
</dbReference>
<organism evidence="2 3">
    <name type="scientific">Desmophyllum pertusum</name>
    <dbReference type="NCBI Taxonomy" id="174260"/>
    <lineage>
        <taxon>Eukaryota</taxon>
        <taxon>Metazoa</taxon>
        <taxon>Cnidaria</taxon>
        <taxon>Anthozoa</taxon>
        <taxon>Hexacorallia</taxon>
        <taxon>Scleractinia</taxon>
        <taxon>Caryophylliina</taxon>
        <taxon>Caryophylliidae</taxon>
        <taxon>Desmophyllum</taxon>
    </lineage>
</organism>
<dbReference type="EMBL" id="MU825881">
    <property type="protein sequence ID" value="KAJ7385448.1"/>
    <property type="molecule type" value="Genomic_DNA"/>
</dbReference>
<dbReference type="GO" id="GO:0047865">
    <property type="term" value="F:dimethylglycine dehydrogenase activity"/>
    <property type="evidence" value="ECO:0007669"/>
    <property type="project" value="TreeGrafter"/>
</dbReference>
<sequence>MQKLLLLAEVSWVPVSHTIWPKQGMKDVVLLEKSELTAGSTWHAAGLTTYFHPGINIKHIHHYSIQLFSKLEEETGQDVGFHTPGSLRLCTTPERMDEAKYQMQRQGWHKAPQWLVTPDEIAKMHPLLKMDDVLGGVFNPDEGHIDPYSLTQALAIGARKYGANLYMPASVTGLNHRTDGRWDVHTEHGTIKAKTSGECRRNFSLQFVNECGRGSYVKIWAHSTGFWGREVGLMAGMDLPLAAIHHQYVVTSTVPEVAALKHEIPVLRDLEGSYYCRQERQGLLFGPYEHPDKMKLQDEWWDGVTPGFGKELFEK</sequence>
<reference evidence="2" key="1">
    <citation type="submission" date="2023-01" db="EMBL/GenBank/DDBJ databases">
        <title>Genome assembly of the deep-sea coral Lophelia pertusa.</title>
        <authorList>
            <person name="Herrera S."/>
            <person name="Cordes E."/>
        </authorList>
    </citation>
    <scope>NUCLEOTIDE SEQUENCE</scope>
    <source>
        <strain evidence="2">USNM1676648</strain>
        <tissue evidence="2">Polyp</tissue>
    </source>
</reference>
<comment type="caution">
    <text evidence="2">The sequence shown here is derived from an EMBL/GenBank/DDBJ whole genome shotgun (WGS) entry which is preliminary data.</text>
</comment>
<evidence type="ECO:0000259" key="1">
    <source>
        <dbReference type="Pfam" id="PF01266"/>
    </source>
</evidence>
<dbReference type="AlphaFoldDB" id="A0A9W9ZR89"/>
<dbReference type="OrthoDB" id="498204at2759"/>